<sequence>MEPNEKKKNINNFAKYSSVSFQMLATIGLFAFAGYKIDEYRHSKTPIFTAILSLIGVIISLYQVVKQLNKNNDS</sequence>
<keyword evidence="1" id="KW-0812">Transmembrane</keyword>
<dbReference type="AlphaFoldDB" id="A0A1H0LQS8"/>
<dbReference type="Pfam" id="PF09527">
    <property type="entry name" value="ATPase_gene1"/>
    <property type="match status" value="1"/>
</dbReference>
<dbReference type="InterPro" id="IPR032820">
    <property type="entry name" value="ATPase_put"/>
</dbReference>
<keyword evidence="3" id="KW-1185">Reference proteome</keyword>
<accession>A0A1H0LQS8</accession>
<evidence type="ECO:0000313" key="3">
    <source>
        <dbReference type="Proteomes" id="UP000183200"/>
    </source>
</evidence>
<dbReference type="RefSeq" id="WP_074612997.1">
    <property type="nucleotide sequence ID" value="NZ_FNGY01000018.1"/>
</dbReference>
<feature type="transmembrane region" description="Helical" evidence="1">
    <location>
        <begin position="16"/>
        <end position="35"/>
    </location>
</feature>
<keyword evidence="1" id="KW-1133">Transmembrane helix</keyword>
<reference evidence="3" key="1">
    <citation type="submission" date="2016-10" db="EMBL/GenBank/DDBJ databases">
        <authorList>
            <person name="Varghese N."/>
            <person name="Submissions S."/>
        </authorList>
    </citation>
    <scope>NUCLEOTIDE SEQUENCE [LARGE SCALE GENOMIC DNA]</scope>
    <source>
        <strain evidence="3">DSM 19110</strain>
    </source>
</reference>
<dbReference type="OrthoDB" id="9798708at2"/>
<dbReference type="STRING" id="430522.BFS30_11770"/>
<feature type="transmembrane region" description="Helical" evidence="1">
    <location>
        <begin position="47"/>
        <end position="65"/>
    </location>
</feature>
<dbReference type="Proteomes" id="UP000183200">
    <property type="component" value="Unassembled WGS sequence"/>
</dbReference>
<evidence type="ECO:0000256" key="1">
    <source>
        <dbReference type="SAM" id="Phobius"/>
    </source>
</evidence>
<evidence type="ECO:0000313" key="2">
    <source>
        <dbReference type="EMBL" id="SDO70537.1"/>
    </source>
</evidence>
<gene>
    <name evidence="2" type="ORF">SAMN05421820_11878</name>
</gene>
<proteinExistence type="predicted"/>
<organism evidence="2 3">
    <name type="scientific">Pedobacter steynii</name>
    <dbReference type="NCBI Taxonomy" id="430522"/>
    <lineage>
        <taxon>Bacteria</taxon>
        <taxon>Pseudomonadati</taxon>
        <taxon>Bacteroidota</taxon>
        <taxon>Sphingobacteriia</taxon>
        <taxon>Sphingobacteriales</taxon>
        <taxon>Sphingobacteriaceae</taxon>
        <taxon>Pedobacter</taxon>
    </lineage>
</organism>
<protein>
    <submittedName>
        <fullName evidence="2">Putative F0F1-ATPase subunit Ca2+/Mg2+ transporter</fullName>
    </submittedName>
</protein>
<dbReference type="EMBL" id="FNGY01000018">
    <property type="protein sequence ID" value="SDO70537.1"/>
    <property type="molecule type" value="Genomic_DNA"/>
</dbReference>
<keyword evidence="1" id="KW-0472">Membrane</keyword>
<name>A0A1H0LQS8_9SPHI</name>